<protein>
    <submittedName>
        <fullName evidence="3">Uncharacterized protein</fullName>
    </submittedName>
</protein>
<dbReference type="GeneID" id="24307048"/>
<evidence type="ECO:0000256" key="1">
    <source>
        <dbReference type="SAM" id="MobiDB-lite"/>
    </source>
</evidence>
<reference evidence="3 4" key="1">
    <citation type="journal article" date="2010" name="Mol. Plant Microbe Interact.">
        <title>Streptomyces scabies 87-22 contains a coronafacic acid-like biosynthetic cluster that contributes to plant-microbe interactions.</title>
        <authorList>
            <person name="Bignell D.R."/>
            <person name="Seipke R.F."/>
            <person name="Huguet-Tapia J.C."/>
            <person name="Chambers A.H."/>
            <person name="Parry R.J."/>
            <person name="Loria R."/>
        </authorList>
    </citation>
    <scope>NUCLEOTIDE SEQUENCE [LARGE SCALE GENOMIC DNA]</scope>
    <source>
        <strain evidence="3 4">87.22</strain>
    </source>
</reference>
<dbReference type="KEGG" id="scb:SCAB_29401"/>
<keyword evidence="2" id="KW-0472">Membrane</keyword>
<keyword evidence="2" id="KW-1133">Transmembrane helix</keyword>
<feature type="compositionally biased region" description="Basic and acidic residues" evidence="1">
    <location>
        <begin position="81"/>
        <end position="110"/>
    </location>
</feature>
<dbReference type="EMBL" id="FN554889">
    <property type="protein sequence ID" value="CBG70043.1"/>
    <property type="molecule type" value="Genomic_DNA"/>
</dbReference>
<evidence type="ECO:0000313" key="4">
    <source>
        <dbReference type="Proteomes" id="UP000001444"/>
    </source>
</evidence>
<name>C9Z8L5_STRSW</name>
<organism evidence="3 4">
    <name type="scientific">Streptomyces scabiei (strain 87.22)</name>
    <dbReference type="NCBI Taxonomy" id="680198"/>
    <lineage>
        <taxon>Bacteria</taxon>
        <taxon>Bacillati</taxon>
        <taxon>Actinomycetota</taxon>
        <taxon>Actinomycetes</taxon>
        <taxon>Kitasatosporales</taxon>
        <taxon>Streptomycetaceae</taxon>
        <taxon>Streptomyces</taxon>
    </lineage>
</organism>
<gene>
    <name evidence="3" type="ordered locus">SCAB_29401</name>
</gene>
<dbReference type="AlphaFoldDB" id="C9Z8L5"/>
<proteinExistence type="predicted"/>
<dbReference type="RefSeq" id="WP_013000721.1">
    <property type="nucleotide sequence ID" value="NC_013929.1"/>
</dbReference>
<feature type="transmembrane region" description="Helical" evidence="2">
    <location>
        <begin position="20"/>
        <end position="37"/>
    </location>
</feature>
<evidence type="ECO:0000313" key="3">
    <source>
        <dbReference type="EMBL" id="CBG70043.1"/>
    </source>
</evidence>
<dbReference type="STRING" id="680198.SCAB_29401"/>
<feature type="region of interest" description="Disordered" evidence="1">
    <location>
        <begin position="66"/>
        <end position="124"/>
    </location>
</feature>
<keyword evidence="2" id="KW-0812">Transmembrane</keyword>
<keyword evidence="4" id="KW-1185">Reference proteome</keyword>
<dbReference type="eggNOG" id="ENOG502ZK2Z">
    <property type="taxonomic scope" value="Bacteria"/>
</dbReference>
<dbReference type="Proteomes" id="UP000001444">
    <property type="component" value="Chromosome"/>
</dbReference>
<accession>C9Z8L5</accession>
<evidence type="ECO:0000256" key="2">
    <source>
        <dbReference type="SAM" id="Phobius"/>
    </source>
</evidence>
<sequence>MNWRDSRSWTESWDWGDAPAWAAFVLAALALWISIRAQRDGRRSADAAEKSGTAAEASVEEARLSRMASERSATVAEETLADQRREAAARRTVEEEASRPRPEFRIERSGRQGFRLRNAGTGPATGITVSDRGRSYTMDRIVDLTLQPGDAKAFMMLGTAGQPIPGTLYLTWDGQSEEVPVAIPDF</sequence>
<dbReference type="HOGENOM" id="CLU_1453687_0_0_11"/>